<evidence type="ECO:0000256" key="3">
    <source>
        <dbReference type="ARBA" id="ARBA00022692"/>
    </source>
</evidence>
<keyword evidence="3 7" id="KW-0812">Transmembrane</keyword>
<feature type="compositionally biased region" description="Low complexity" evidence="6">
    <location>
        <begin position="62"/>
        <end position="76"/>
    </location>
</feature>
<accession>A0AAX3Q8M5</accession>
<evidence type="ECO:0000256" key="2">
    <source>
        <dbReference type="ARBA" id="ARBA00005278"/>
    </source>
</evidence>
<evidence type="ECO:0000313" key="8">
    <source>
        <dbReference type="EMBL" id="WES06279.1"/>
    </source>
</evidence>
<reference evidence="8" key="1">
    <citation type="submission" date="2023-03" db="EMBL/GenBank/DDBJ databases">
        <authorList>
            <person name="Liu Z."/>
        </authorList>
    </citation>
    <scope>NUCLEOTIDE SEQUENCE</scope>
    <source>
        <strain evidence="8">Bc006</strain>
    </source>
</reference>
<feature type="compositionally biased region" description="Polar residues" evidence="6">
    <location>
        <begin position="95"/>
        <end position="110"/>
    </location>
</feature>
<feature type="compositionally biased region" description="Basic and acidic residues" evidence="6">
    <location>
        <begin position="13"/>
        <end position="24"/>
    </location>
</feature>
<evidence type="ECO:0000313" key="9">
    <source>
        <dbReference type="Proteomes" id="UP001221092"/>
    </source>
</evidence>
<evidence type="ECO:0000256" key="6">
    <source>
        <dbReference type="SAM" id="MobiDB-lite"/>
    </source>
</evidence>
<dbReference type="AlphaFoldDB" id="A0AAX3Q8M5"/>
<gene>
    <name evidence="8" type="ORF">P3K65_23530</name>
</gene>
<organism evidence="8 9">
    <name type="scientific">Bacillus paranthracis</name>
    <dbReference type="NCBI Taxonomy" id="2026186"/>
    <lineage>
        <taxon>Bacteria</taxon>
        <taxon>Bacillati</taxon>
        <taxon>Bacillota</taxon>
        <taxon>Bacilli</taxon>
        <taxon>Bacillales</taxon>
        <taxon>Bacillaceae</taxon>
        <taxon>Bacillus</taxon>
        <taxon>Bacillus cereus group</taxon>
    </lineage>
</organism>
<evidence type="ECO:0000256" key="1">
    <source>
        <dbReference type="ARBA" id="ARBA00004141"/>
    </source>
</evidence>
<feature type="compositionally biased region" description="Basic and acidic residues" evidence="6">
    <location>
        <begin position="116"/>
        <end position="130"/>
    </location>
</feature>
<feature type="transmembrane region" description="Helical" evidence="7">
    <location>
        <begin position="617"/>
        <end position="642"/>
    </location>
</feature>
<feature type="compositionally biased region" description="Polar residues" evidence="6">
    <location>
        <begin position="133"/>
        <end position="198"/>
    </location>
</feature>
<keyword evidence="5 7" id="KW-0472">Membrane</keyword>
<dbReference type="RefSeq" id="WP_000638096.1">
    <property type="nucleotide sequence ID" value="NZ_CP065149.1"/>
</dbReference>
<protein>
    <submittedName>
        <fullName evidence="8">Spore germination protein</fullName>
    </submittedName>
</protein>
<dbReference type="EMBL" id="CP119629">
    <property type="protein sequence ID" value="WES06279.1"/>
    <property type="molecule type" value="Genomic_DNA"/>
</dbReference>
<evidence type="ECO:0000256" key="4">
    <source>
        <dbReference type="ARBA" id="ARBA00022989"/>
    </source>
</evidence>
<feature type="region of interest" description="Disordered" evidence="6">
    <location>
        <begin position="1"/>
        <end position="218"/>
    </location>
</feature>
<feature type="transmembrane region" description="Helical" evidence="7">
    <location>
        <begin position="587"/>
        <end position="605"/>
    </location>
</feature>
<dbReference type="InterPro" id="IPR050768">
    <property type="entry name" value="UPF0353/GerABKA_families"/>
</dbReference>
<dbReference type="GO" id="GO:0009847">
    <property type="term" value="P:spore germination"/>
    <property type="evidence" value="ECO:0007669"/>
    <property type="project" value="InterPro"/>
</dbReference>
<comment type="subcellular location">
    <subcellularLocation>
        <location evidence="1">Membrane</location>
        <topology evidence="1">Multi-pass membrane protein</topology>
    </subcellularLocation>
</comment>
<feature type="compositionally biased region" description="Basic and acidic residues" evidence="6">
    <location>
        <begin position="50"/>
        <end position="61"/>
    </location>
</feature>
<proteinExistence type="inferred from homology"/>
<evidence type="ECO:0000256" key="7">
    <source>
        <dbReference type="SAM" id="Phobius"/>
    </source>
</evidence>
<dbReference type="InterPro" id="IPR004995">
    <property type="entry name" value="Spore_Ger"/>
</dbReference>
<dbReference type="GO" id="GO:0016020">
    <property type="term" value="C:membrane"/>
    <property type="evidence" value="ECO:0007669"/>
    <property type="project" value="UniProtKB-SubCell"/>
</dbReference>
<dbReference type="Pfam" id="PF03323">
    <property type="entry name" value="GerA"/>
    <property type="match status" value="1"/>
</dbReference>
<dbReference type="PANTHER" id="PTHR22550:SF5">
    <property type="entry name" value="LEUCINE ZIPPER PROTEIN 4"/>
    <property type="match status" value="1"/>
</dbReference>
<feature type="transmembrane region" description="Helical" evidence="7">
    <location>
        <begin position="491"/>
        <end position="513"/>
    </location>
</feature>
<evidence type="ECO:0000256" key="5">
    <source>
        <dbReference type="ARBA" id="ARBA00023136"/>
    </source>
</evidence>
<dbReference type="PANTHER" id="PTHR22550">
    <property type="entry name" value="SPORE GERMINATION PROTEIN"/>
    <property type="match status" value="1"/>
</dbReference>
<name>A0AAX3Q8M5_9BACI</name>
<feature type="compositionally biased region" description="Basic residues" evidence="6">
    <location>
        <begin position="1"/>
        <end position="12"/>
    </location>
</feature>
<sequence>MIWNWLRKKKKSNTTEKNETDNSEQKPNNQEDDNKEQTRSTKHNKGNNSEQKKEEHKESSQDKQQNQSNQNQQQSAKQDESSQEQQKHSKQNNSDQGQQQHSKQNDSNQGQQQHSKQNDSDQDQQQHSKQNDLNQGQQQHSKQDDSNQGQQQHSKQDDSNQGQQQHSKQDDSNQGQQKHSKQNNSDQGQQQYSKQDNSNQDKQKNSKGNSIYDFSKPEKDRIHSLQDLIEKLKKSSDFVNYHTSDDETMPYWISYYRPSLDGEKLQKYLMPTLLERPNASLEELKEHIPMSGITITNDLQKIEDMVLKGHAIVQVNQQDQKCMLANIAIDNYRAPTPPLNESTVIGPQEGFVEDIDTNINLVRKRLPVLDLQTKEMIIGEFSKTKVVMMYLDNLAEKDNVDFLEESLRALEYDQINDSAYLQELMGEKSIFPLYINTERTDRVTKALIDGKIAIFVDGSPSVLLTPVSYFDFFISPEDYNVSWLYATFSRVLRLISVLFSICATPLYVAVLNYHYELIPSDLLETLILSRAQVPFPPLIEALFLELAIDLLREAGARLPMKVGQTLGIVGGIVIGQASVQAGLTSNILLIIVALSALASFITPIYKMGNAVRLLRFPFLIFAEIGGLFGISLGFIFLFTHLFRLTSLRKPYALFYPTRQQSVKDSWIRFPLTMIDTRDVQARPQHVKKAAKGISTKHRSDFDD</sequence>
<dbReference type="Proteomes" id="UP001221092">
    <property type="component" value="Chromosome"/>
</dbReference>
<comment type="similarity">
    <text evidence="2">Belongs to the GerABKA family.</text>
</comment>
<keyword evidence="4 7" id="KW-1133">Transmembrane helix</keyword>